<dbReference type="InterPro" id="IPR023214">
    <property type="entry name" value="HAD_sf"/>
</dbReference>
<dbReference type="Pfam" id="PF13419">
    <property type="entry name" value="HAD_2"/>
    <property type="match status" value="1"/>
</dbReference>
<gene>
    <name evidence="1" type="primary">cbbY</name>
    <name evidence="1" type="ORF">MARA_24100</name>
</gene>
<dbReference type="GO" id="GO:0016787">
    <property type="term" value="F:hydrolase activity"/>
    <property type="evidence" value="ECO:0007669"/>
    <property type="project" value="InterPro"/>
</dbReference>
<dbReference type="KEGG" id="marz:MARA_24100"/>
<dbReference type="PANTHER" id="PTHR42896">
    <property type="entry name" value="XYLULOSE-1,5-BISPHOSPHATE (XUBP) PHOSPHATASE"/>
    <property type="match status" value="1"/>
</dbReference>
<dbReference type="InterPro" id="IPR044999">
    <property type="entry name" value="CbbY-like"/>
</dbReference>
<dbReference type="Proteomes" id="UP000467428">
    <property type="component" value="Chromosome"/>
</dbReference>
<name>A0A7I7RWC3_9MYCO</name>
<dbReference type="InterPro" id="IPR006439">
    <property type="entry name" value="HAD-SF_hydro_IA"/>
</dbReference>
<evidence type="ECO:0000313" key="2">
    <source>
        <dbReference type="Proteomes" id="UP000467428"/>
    </source>
</evidence>
<reference evidence="1 2" key="1">
    <citation type="journal article" date="2019" name="Emerg. Microbes Infect.">
        <title>Comprehensive subspecies identification of 175 nontuberculous mycobacteria species based on 7547 genomic profiles.</title>
        <authorList>
            <person name="Matsumoto Y."/>
            <person name="Kinjo T."/>
            <person name="Motooka D."/>
            <person name="Nabeya D."/>
            <person name="Jung N."/>
            <person name="Uechi K."/>
            <person name="Horii T."/>
            <person name="Iida T."/>
            <person name="Fujita J."/>
            <person name="Nakamura S."/>
        </authorList>
    </citation>
    <scope>NUCLEOTIDE SEQUENCE [LARGE SCALE GENOMIC DNA]</scope>
    <source>
        <strain evidence="1 2">JCM 18538</strain>
    </source>
</reference>
<accession>A0A7I7RWC3</accession>
<dbReference type="PRINTS" id="PR00413">
    <property type="entry name" value="HADHALOGNASE"/>
</dbReference>
<dbReference type="Gene3D" id="1.10.150.240">
    <property type="entry name" value="Putative phosphatase, domain 2"/>
    <property type="match status" value="1"/>
</dbReference>
<dbReference type="InterPro" id="IPR041492">
    <property type="entry name" value="HAD_2"/>
</dbReference>
<evidence type="ECO:0000313" key="1">
    <source>
        <dbReference type="EMBL" id="BBY48942.1"/>
    </source>
</evidence>
<keyword evidence="2" id="KW-1185">Reference proteome</keyword>
<dbReference type="RefSeq" id="WP_163918651.1">
    <property type="nucleotide sequence ID" value="NZ_AP022593.1"/>
</dbReference>
<geneLocation type="plasmid" evidence="2">
    <name>pjcm18538 dna</name>
</geneLocation>
<sequence length="221" mass="23395">MSAILFGSISTLADTSELQRRAFNEAFASHGLDWDWSQDDYSAMLGSNGGAQRVADYAASRGQDVDSSAIHATKSEIFRKLLNDEDVEPRPGVVRTMERAKHEGYKLGLVTTTSTENVSALLAALQRKLNADAFDLVVDSSSVDQTKPDPASYLFALEELGEDASSAVAIEDNVGGVQAAANAGVTCVAFPNQNTSGGDFSAAAETVDALDADRIVELTRA</sequence>
<dbReference type="Gene3D" id="3.40.50.1000">
    <property type="entry name" value="HAD superfamily/HAD-like"/>
    <property type="match status" value="1"/>
</dbReference>
<proteinExistence type="predicted"/>
<organism evidence="1 2">
    <name type="scientific">Mycolicibacterium arabiense</name>
    <dbReference type="NCBI Taxonomy" id="1286181"/>
    <lineage>
        <taxon>Bacteria</taxon>
        <taxon>Bacillati</taxon>
        <taxon>Actinomycetota</taxon>
        <taxon>Actinomycetes</taxon>
        <taxon>Mycobacteriales</taxon>
        <taxon>Mycobacteriaceae</taxon>
        <taxon>Mycolicibacterium</taxon>
    </lineage>
</organism>
<dbReference type="AlphaFoldDB" id="A0A7I7RWC3"/>
<dbReference type="SUPFAM" id="SSF56784">
    <property type="entry name" value="HAD-like"/>
    <property type="match status" value="1"/>
</dbReference>
<dbReference type="NCBIfam" id="TIGR01509">
    <property type="entry name" value="HAD-SF-IA-v3"/>
    <property type="match status" value="1"/>
</dbReference>
<dbReference type="PANTHER" id="PTHR42896:SF2">
    <property type="entry name" value="CBBY-LIKE PROTEIN"/>
    <property type="match status" value="1"/>
</dbReference>
<dbReference type="InterPro" id="IPR023198">
    <property type="entry name" value="PGP-like_dom2"/>
</dbReference>
<dbReference type="EMBL" id="AP022593">
    <property type="protein sequence ID" value="BBY48942.1"/>
    <property type="molecule type" value="Genomic_DNA"/>
</dbReference>
<protein>
    <submittedName>
        <fullName evidence="1">Protein CbbY</fullName>
    </submittedName>
</protein>
<dbReference type="InterPro" id="IPR036412">
    <property type="entry name" value="HAD-like_sf"/>
</dbReference>